<reference evidence="2" key="1">
    <citation type="submission" date="2020-07" db="EMBL/GenBank/DDBJ databases">
        <title>Clarias magur genome sequencing, assembly and annotation.</title>
        <authorList>
            <person name="Kushwaha B."/>
            <person name="Kumar R."/>
            <person name="Das P."/>
            <person name="Joshi C.G."/>
            <person name="Kumar D."/>
            <person name="Nagpure N.S."/>
            <person name="Pandey M."/>
            <person name="Agarwal S."/>
            <person name="Srivastava S."/>
            <person name="Singh M."/>
            <person name="Sahoo L."/>
            <person name="Jayasankar P."/>
            <person name="Meher P.K."/>
            <person name="Koringa P.G."/>
            <person name="Iquebal M.A."/>
            <person name="Das S.P."/>
            <person name="Bit A."/>
            <person name="Patnaik S."/>
            <person name="Patel N."/>
            <person name="Shah T.M."/>
            <person name="Hinsu A."/>
            <person name="Jena J.K."/>
        </authorList>
    </citation>
    <scope>NUCLEOTIDE SEQUENCE</scope>
    <source>
        <strain evidence="2">CIFAMagur01</strain>
        <tissue evidence="2">Testis</tissue>
    </source>
</reference>
<feature type="compositionally biased region" description="Polar residues" evidence="1">
    <location>
        <begin position="238"/>
        <end position="249"/>
    </location>
</feature>
<feature type="compositionally biased region" description="Polar residues" evidence="1">
    <location>
        <begin position="119"/>
        <end position="144"/>
    </location>
</feature>
<feature type="region of interest" description="Disordered" evidence="1">
    <location>
        <begin position="165"/>
        <end position="200"/>
    </location>
</feature>
<feature type="non-terminal residue" evidence="2">
    <location>
        <position position="276"/>
    </location>
</feature>
<proteinExistence type="predicted"/>
<gene>
    <name evidence="2" type="ORF">DAT39_009573</name>
</gene>
<feature type="region of interest" description="Disordered" evidence="1">
    <location>
        <begin position="56"/>
        <end position="145"/>
    </location>
</feature>
<name>A0A8J4U7Y0_CLAMG</name>
<dbReference type="AlphaFoldDB" id="A0A8J4U7Y0"/>
<feature type="compositionally biased region" description="Low complexity" evidence="1">
    <location>
        <begin position="170"/>
        <end position="180"/>
    </location>
</feature>
<organism evidence="2 3">
    <name type="scientific">Clarias magur</name>
    <name type="common">Asian catfish</name>
    <name type="synonym">Macropteronotus magur</name>
    <dbReference type="NCBI Taxonomy" id="1594786"/>
    <lineage>
        <taxon>Eukaryota</taxon>
        <taxon>Metazoa</taxon>
        <taxon>Chordata</taxon>
        <taxon>Craniata</taxon>
        <taxon>Vertebrata</taxon>
        <taxon>Euteleostomi</taxon>
        <taxon>Actinopterygii</taxon>
        <taxon>Neopterygii</taxon>
        <taxon>Teleostei</taxon>
        <taxon>Ostariophysi</taxon>
        <taxon>Siluriformes</taxon>
        <taxon>Clariidae</taxon>
        <taxon>Clarias</taxon>
    </lineage>
</organism>
<accession>A0A8J4U7Y0</accession>
<dbReference type="Proteomes" id="UP000727407">
    <property type="component" value="Unassembled WGS sequence"/>
</dbReference>
<feature type="compositionally biased region" description="Basic and acidic residues" evidence="1">
    <location>
        <begin position="181"/>
        <end position="200"/>
    </location>
</feature>
<feature type="compositionally biased region" description="Polar residues" evidence="1">
    <location>
        <begin position="64"/>
        <end position="79"/>
    </location>
</feature>
<dbReference type="EMBL" id="QNUK01000129">
    <property type="protein sequence ID" value="KAF5900696.1"/>
    <property type="molecule type" value="Genomic_DNA"/>
</dbReference>
<feature type="compositionally biased region" description="Polar residues" evidence="1">
    <location>
        <begin position="90"/>
        <end position="99"/>
    </location>
</feature>
<feature type="non-terminal residue" evidence="2">
    <location>
        <position position="1"/>
    </location>
</feature>
<sequence>AYNNRLCRYKSPDRQIDRLSPVFQTPLDGMKATGAVKEEIAEASGVQIYSTPRCHTTADHRVSQSHNAAETSAIQTSQPEHWLPQRDNLPGTSAGTQDSVKLRAQSKKPESKTEHLAQPSLSQSEHMGSAPSSLSPTVTQQTGAAESVAIKQEVVVVLPPEWEELDRTRTGTTSTASRGSQVREELQHRDPLPAGSPEERRVVYPGPCAKESLSSQVTQQLRMLIKKQPKPAEHANALASSSSTVNMSHGHSLHKSPPLPKPPQALPQLPYAEERT</sequence>
<evidence type="ECO:0000313" key="3">
    <source>
        <dbReference type="Proteomes" id="UP000727407"/>
    </source>
</evidence>
<evidence type="ECO:0000256" key="1">
    <source>
        <dbReference type="SAM" id="MobiDB-lite"/>
    </source>
</evidence>
<feature type="region of interest" description="Disordered" evidence="1">
    <location>
        <begin position="226"/>
        <end position="276"/>
    </location>
</feature>
<comment type="caution">
    <text evidence="2">The sequence shown here is derived from an EMBL/GenBank/DDBJ whole genome shotgun (WGS) entry which is preliminary data.</text>
</comment>
<protein>
    <submittedName>
        <fullName evidence="2">Zinc finger protein</fullName>
    </submittedName>
</protein>
<evidence type="ECO:0000313" key="2">
    <source>
        <dbReference type="EMBL" id="KAF5900696.1"/>
    </source>
</evidence>
<keyword evidence="3" id="KW-1185">Reference proteome</keyword>